<evidence type="ECO:0000313" key="4">
    <source>
        <dbReference type="Proteomes" id="UP000092461"/>
    </source>
</evidence>
<evidence type="ECO:0000313" key="3">
    <source>
        <dbReference type="EnsemblMetazoa" id="LLOJ004118-PA"/>
    </source>
</evidence>
<dbReference type="Proteomes" id="UP000092461">
    <property type="component" value="Unassembled WGS sequence"/>
</dbReference>
<keyword evidence="1" id="KW-0732">Signal</keyword>
<reference evidence="4" key="1">
    <citation type="submission" date="2012-05" db="EMBL/GenBank/DDBJ databases">
        <title>Whole Genome Assembly of Lutzomyia longipalpis.</title>
        <authorList>
            <person name="Richards S."/>
            <person name="Qu C."/>
            <person name="Dillon R."/>
            <person name="Worley K."/>
            <person name="Scherer S."/>
            <person name="Batterton M."/>
            <person name="Taylor A."/>
            <person name="Hawes A."/>
            <person name="Hernandez B."/>
            <person name="Kovar C."/>
            <person name="Mandapat C."/>
            <person name="Pham C."/>
            <person name="Qu C."/>
            <person name="Jing C."/>
            <person name="Bess C."/>
            <person name="Bandaranaike D."/>
            <person name="Ngo D."/>
            <person name="Ongeri F."/>
            <person name="Arias F."/>
            <person name="Lara F."/>
            <person name="Weissenberger G."/>
            <person name="Kamau G."/>
            <person name="Han H."/>
            <person name="Shen H."/>
            <person name="Dinh H."/>
            <person name="Khalil I."/>
            <person name="Jones J."/>
            <person name="Shafer J."/>
            <person name="Jayaseelan J."/>
            <person name="Quiroz J."/>
            <person name="Blankenburg K."/>
            <person name="Nguyen L."/>
            <person name="Jackson L."/>
            <person name="Francisco L."/>
            <person name="Tang L.-Y."/>
            <person name="Pu L.-L."/>
            <person name="Perales L."/>
            <person name="Lorensuhewa L."/>
            <person name="Munidasa M."/>
            <person name="Coyle M."/>
            <person name="Taylor M."/>
            <person name="Puazo M."/>
            <person name="Firestine M."/>
            <person name="Scheel M."/>
            <person name="Javaid M."/>
            <person name="Wang M."/>
            <person name="Li M."/>
            <person name="Tabassum N."/>
            <person name="Saada N."/>
            <person name="Osuji N."/>
            <person name="Aqrawi P."/>
            <person name="Fu Q."/>
            <person name="Thornton R."/>
            <person name="Raj R."/>
            <person name="Goodspeed R."/>
            <person name="Mata R."/>
            <person name="Najjar R."/>
            <person name="Gubbala S."/>
            <person name="Lee S."/>
            <person name="Denson S."/>
            <person name="Patil S."/>
            <person name="Macmil S."/>
            <person name="Qi S."/>
            <person name="Matskevitch T."/>
            <person name="Palculict T."/>
            <person name="Mathew T."/>
            <person name="Vee V."/>
            <person name="Velamala V."/>
            <person name="Korchina V."/>
            <person name="Cai W."/>
            <person name="Liu W."/>
            <person name="Dai W."/>
            <person name="Zou X."/>
            <person name="Zhu Y."/>
            <person name="Zhang Y."/>
            <person name="Wu Y.-Q."/>
            <person name="Xin Y."/>
            <person name="Nazarath L."/>
            <person name="Kovar C."/>
            <person name="Han Y."/>
            <person name="Muzny D."/>
            <person name="Gibbs R."/>
        </authorList>
    </citation>
    <scope>NUCLEOTIDE SEQUENCE [LARGE SCALE GENOMIC DNA]</scope>
    <source>
        <strain evidence="4">Jacobina</strain>
    </source>
</reference>
<dbReference type="VEuPathDB" id="VectorBase:LLONM1_002694"/>
<reference evidence="3" key="3">
    <citation type="submission" date="2020-05" db="UniProtKB">
        <authorList>
            <consortium name="EnsemblMetazoa"/>
        </authorList>
    </citation>
    <scope>IDENTIFICATION</scope>
    <source>
        <strain evidence="3">Jacobina</strain>
    </source>
</reference>
<proteinExistence type="predicted"/>
<feature type="signal peptide" evidence="1">
    <location>
        <begin position="1"/>
        <end position="27"/>
    </location>
</feature>
<dbReference type="AlphaFoldDB" id="A0A1B0CI56"/>
<reference evidence="2" key="2">
    <citation type="journal article" date="2020" name="BMC">
        <title>Leishmania infection induces a limited differential gene expression in the sand fly midgut.</title>
        <authorList>
            <person name="Coutinho-Abreu I.V."/>
            <person name="Serafim T.D."/>
            <person name="Meneses C."/>
            <person name="Kamhawi S."/>
            <person name="Oliveira F."/>
            <person name="Valenzuela J.G."/>
        </authorList>
    </citation>
    <scope>NUCLEOTIDE SEQUENCE</scope>
    <source>
        <strain evidence="2">Jacobina</strain>
        <tissue evidence="2">Midgut</tissue>
    </source>
</reference>
<evidence type="ECO:0000313" key="2">
    <source>
        <dbReference type="EMBL" id="MBC1173280.1"/>
    </source>
</evidence>
<dbReference type="VEuPathDB" id="VectorBase:LLOJ004118"/>
<dbReference type="EMBL" id="AJWK01013043">
    <property type="status" value="NOT_ANNOTATED_CDS"/>
    <property type="molecule type" value="Genomic_DNA"/>
</dbReference>
<organism evidence="3 4">
    <name type="scientific">Lutzomyia longipalpis</name>
    <name type="common">Sand fly</name>
    <dbReference type="NCBI Taxonomy" id="7200"/>
    <lineage>
        <taxon>Eukaryota</taxon>
        <taxon>Metazoa</taxon>
        <taxon>Ecdysozoa</taxon>
        <taxon>Arthropoda</taxon>
        <taxon>Hexapoda</taxon>
        <taxon>Insecta</taxon>
        <taxon>Pterygota</taxon>
        <taxon>Neoptera</taxon>
        <taxon>Endopterygota</taxon>
        <taxon>Diptera</taxon>
        <taxon>Nematocera</taxon>
        <taxon>Psychodoidea</taxon>
        <taxon>Psychodidae</taxon>
        <taxon>Lutzomyia</taxon>
        <taxon>Lutzomyia</taxon>
    </lineage>
</organism>
<sequence>MRQNRHQIILRPLVILIILLPGHLCAAREVQTVHKLRVSKRLEACCYYVVHGHYPDSITLYTPEELNEYKLWYETDEDILKVCNLGENEGDIQITRPPGYDTAAVRVPQVKDEENILGVDTTQQGAVAAAEEPSHEIDEKSQVYVKNSTPNHVTLKPNIVPEESYNVNPHTGSIEIIHVKGDTR</sequence>
<name>A0A1B0CI56_LUTLO</name>
<dbReference type="EnsemblMetazoa" id="LLOJ004118-RA">
    <property type="protein sequence ID" value="LLOJ004118-PA"/>
    <property type="gene ID" value="LLOJ004118"/>
</dbReference>
<protein>
    <submittedName>
        <fullName evidence="2">Putative secreted protein</fullName>
    </submittedName>
</protein>
<keyword evidence="4" id="KW-1185">Reference proteome</keyword>
<evidence type="ECO:0000256" key="1">
    <source>
        <dbReference type="SAM" id="SignalP"/>
    </source>
</evidence>
<dbReference type="EMBL" id="GITU01004577">
    <property type="protein sequence ID" value="MBC1173280.1"/>
    <property type="molecule type" value="Transcribed_RNA"/>
</dbReference>
<accession>A0A1B0CI56</accession>
<feature type="chain" id="PRO_5044555322" evidence="1">
    <location>
        <begin position="28"/>
        <end position="184"/>
    </location>
</feature>